<evidence type="ECO:0000256" key="1">
    <source>
        <dbReference type="SAM" id="MobiDB-lite"/>
    </source>
</evidence>
<organism evidence="2 3">
    <name type="scientific">Metschnikowia pulcherrima</name>
    <dbReference type="NCBI Taxonomy" id="27326"/>
    <lineage>
        <taxon>Eukaryota</taxon>
        <taxon>Fungi</taxon>
        <taxon>Dikarya</taxon>
        <taxon>Ascomycota</taxon>
        <taxon>Saccharomycotina</taxon>
        <taxon>Pichiomycetes</taxon>
        <taxon>Metschnikowiaceae</taxon>
        <taxon>Metschnikowia</taxon>
    </lineage>
</organism>
<dbReference type="EMBL" id="JACBPP010000005">
    <property type="protein sequence ID" value="KAF8001751.1"/>
    <property type="molecule type" value="Genomic_DNA"/>
</dbReference>
<feature type="region of interest" description="Disordered" evidence="1">
    <location>
        <begin position="1"/>
        <end position="25"/>
    </location>
</feature>
<name>A0A8H7L9H2_9ASCO</name>
<dbReference type="AlphaFoldDB" id="A0A8H7L9H2"/>
<keyword evidence="3" id="KW-1185">Reference proteome</keyword>
<comment type="caution">
    <text evidence="2">The sequence shown here is derived from an EMBL/GenBank/DDBJ whole genome shotgun (WGS) entry which is preliminary data.</text>
</comment>
<evidence type="ECO:0000313" key="3">
    <source>
        <dbReference type="Proteomes" id="UP000649328"/>
    </source>
</evidence>
<proteinExistence type="predicted"/>
<sequence length="67" mass="7015">MSDSPTAQTPAGSVPTSKAEEPAKTKIDVKFLDKQLADMDSDEFDSDDDHSGGCSCCAGQVGQIRGH</sequence>
<accession>A0A8H7L9H2</accession>
<evidence type="ECO:0000313" key="2">
    <source>
        <dbReference type="EMBL" id="KAF8001751.1"/>
    </source>
</evidence>
<reference evidence="2" key="1">
    <citation type="submission" date="2020-10" db="EMBL/GenBank/DDBJ databases">
        <title>The Whole-Genome Sequence of Metschnikowia persimmonesis, a Novel Endophytic Yeast Species Isolated from Medicinal Plant Diospyros kaki Thumb.</title>
        <authorList>
            <person name="Rahmat E."/>
            <person name="Kang Y."/>
        </authorList>
    </citation>
    <scope>NUCLEOTIDE SEQUENCE</scope>
    <source>
        <strain evidence="2">KIOM G15050</strain>
    </source>
</reference>
<dbReference type="Proteomes" id="UP000649328">
    <property type="component" value="Unassembled WGS sequence"/>
</dbReference>
<feature type="compositionally biased region" description="Polar residues" evidence="1">
    <location>
        <begin position="1"/>
        <end position="16"/>
    </location>
</feature>
<protein>
    <submittedName>
        <fullName evidence="2">Uncharacterized protein</fullName>
    </submittedName>
</protein>
<gene>
    <name evidence="2" type="ORF">HF325_004252</name>
</gene>
<dbReference type="OrthoDB" id="10392781at2759"/>